<protein>
    <submittedName>
        <fullName evidence="1">Uncharacterized protein</fullName>
    </submittedName>
</protein>
<dbReference type="AlphaFoldDB" id="A0A382W746"/>
<evidence type="ECO:0000313" key="1">
    <source>
        <dbReference type="EMBL" id="SVD53921.1"/>
    </source>
</evidence>
<organism evidence="1">
    <name type="scientific">marine metagenome</name>
    <dbReference type="NCBI Taxonomy" id="408172"/>
    <lineage>
        <taxon>unclassified sequences</taxon>
        <taxon>metagenomes</taxon>
        <taxon>ecological metagenomes</taxon>
    </lineage>
</organism>
<accession>A0A382W746</accession>
<gene>
    <name evidence="1" type="ORF">METZ01_LOCUS406775</name>
</gene>
<proteinExistence type="predicted"/>
<dbReference type="EMBL" id="UINC01157111">
    <property type="protein sequence ID" value="SVD53921.1"/>
    <property type="molecule type" value="Genomic_DNA"/>
</dbReference>
<reference evidence="1" key="1">
    <citation type="submission" date="2018-05" db="EMBL/GenBank/DDBJ databases">
        <authorList>
            <person name="Lanie J.A."/>
            <person name="Ng W.-L."/>
            <person name="Kazmierczak K.M."/>
            <person name="Andrzejewski T.M."/>
            <person name="Davidsen T.M."/>
            <person name="Wayne K.J."/>
            <person name="Tettelin H."/>
            <person name="Glass J.I."/>
            <person name="Rusch D."/>
            <person name="Podicherti R."/>
            <person name="Tsui H.-C.T."/>
            <person name="Winkler M.E."/>
        </authorList>
    </citation>
    <scope>NUCLEOTIDE SEQUENCE</scope>
</reference>
<sequence>MAAINEIGKPLFSLLFFHWMLTFQKSKLN</sequence>
<name>A0A382W746_9ZZZZ</name>